<dbReference type="EMBL" id="JAGVRK010000001">
    <property type="protein sequence ID" value="MBS2970478.1"/>
    <property type="molecule type" value="Genomic_DNA"/>
</dbReference>
<gene>
    <name evidence="4" type="ORF">J9317_17160</name>
</gene>
<keyword evidence="5" id="KW-1185">Reference proteome</keyword>
<dbReference type="SUPFAM" id="SSF53335">
    <property type="entry name" value="S-adenosyl-L-methionine-dependent methyltransferases"/>
    <property type="match status" value="1"/>
</dbReference>
<dbReference type="GO" id="GO:0032259">
    <property type="term" value="P:methylation"/>
    <property type="evidence" value="ECO:0007669"/>
    <property type="project" value="UniProtKB-KW"/>
</dbReference>
<dbReference type="PANTHER" id="PTHR43861">
    <property type="entry name" value="TRANS-ACONITATE 2-METHYLTRANSFERASE-RELATED"/>
    <property type="match status" value="1"/>
</dbReference>
<keyword evidence="2" id="KW-0808">Transferase</keyword>
<evidence type="ECO:0000256" key="1">
    <source>
        <dbReference type="ARBA" id="ARBA00022603"/>
    </source>
</evidence>
<dbReference type="InterPro" id="IPR029063">
    <property type="entry name" value="SAM-dependent_MTases_sf"/>
</dbReference>
<comment type="caution">
    <text evidence="4">The sequence shown here is derived from an EMBL/GenBank/DDBJ whole genome shotgun (WGS) entry which is preliminary data.</text>
</comment>
<evidence type="ECO:0000259" key="3">
    <source>
        <dbReference type="Pfam" id="PF13649"/>
    </source>
</evidence>
<accession>A0ABS5LIU3</accession>
<proteinExistence type="predicted"/>
<sequence>MLNEYVRVLKAKGWMKKNLPFLYTWHAYVGYELDLYESFRKPKTITEVAQQNSLKKDLLERWMDVGLSIRYMKKASRGRFRTSRSFMLPSGKKNPQSTGVILKEMMELHIPALLSYPAIMTTENKQIFDHEQHGEVVAQTSSILEQVAYPVIHQLVKKTKAKSVLDAGCGHAGYLKRLAKDFPDLLLTGIELNDGVASEARLRCQEYPDLKIECGDAFEWESPESWDLVLINNLLHYVPQERRGDLLKKAGSWLGQGGGMAIITPMRHAKYGKQFSSVFNSFFSAFDNLHPIPSEKEMKAIAEEAGLKVSSIRPVVKEGGWFAVYLEKQYN</sequence>
<dbReference type="GO" id="GO:0008168">
    <property type="term" value="F:methyltransferase activity"/>
    <property type="evidence" value="ECO:0007669"/>
    <property type="project" value="UniProtKB-KW"/>
</dbReference>
<evidence type="ECO:0000256" key="2">
    <source>
        <dbReference type="ARBA" id="ARBA00022679"/>
    </source>
</evidence>
<feature type="domain" description="Methyltransferase" evidence="3">
    <location>
        <begin position="164"/>
        <end position="258"/>
    </location>
</feature>
<dbReference type="Gene3D" id="3.40.50.150">
    <property type="entry name" value="Vaccinia Virus protein VP39"/>
    <property type="match status" value="1"/>
</dbReference>
<evidence type="ECO:0000313" key="5">
    <source>
        <dbReference type="Proteomes" id="UP000682403"/>
    </source>
</evidence>
<evidence type="ECO:0000313" key="4">
    <source>
        <dbReference type="EMBL" id="MBS2970478.1"/>
    </source>
</evidence>
<dbReference type="Pfam" id="PF13649">
    <property type="entry name" value="Methyltransf_25"/>
    <property type="match status" value="1"/>
</dbReference>
<dbReference type="CDD" id="cd02440">
    <property type="entry name" value="AdoMet_MTases"/>
    <property type="match status" value="1"/>
</dbReference>
<organism evidence="4 5">
    <name type="scientific">Metabacillus flavus</name>
    <dbReference type="NCBI Taxonomy" id="2823519"/>
    <lineage>
        <taxon>Bacteria</taxon>
        <taxon>Bacillati</taxon>
        <taxon>Bacillota</taxon>
        <taxon>Bacilli</taxon>
        <taxon>Bacillales</taxon>
        <taxon>Bacillaceae</taxon>
        <taxon>Metabacillus</taxon>
    </lineage>
</organism>
<protein>
    <submittedName>
        <fullName evidence="4">Class I SAM-dependent methyltransferase</fullName>
    </submittedName>
</protein>
<dbReference type="RefSeq" id="WP_211560826.1">
    <property type="nucleotide sequence ID" value="NZ_JAGVRK010000001.1"/>
</dbReference>
<name>A0ABS5LIU3_9BACI</name>
<dbReference type="PANTHER" id="PTHR43861:SF1">
    <property type="entry name" value="TRANS-ACONITATE 2-METHYLTRANSFERASE"/>
    <property type="match status" value="1"/>
</dbReference>
<dbReference type="Proteomes" id="UP000682403">
    <property type="component" value="Unassembled WGS sequence"/>
</dbReference>
<keyword evidence="1 4" id="KW-0489">Methyltransferase</keyword>
<dbReference type="InterPro" id="IPR041698">
    <property type="entry name" value="Methyltransf_25"/>
</dbReference>
<reference evidence="4 5" key="1">
    <citation type="submission" date="2021-04" db="EMBL/GenBank/DDBJ databases">
        <title>Metabacillus sp. strain KIGAM252 whole genome sequence.</title>
        <authorList>
            <person name="Seo M.-J."/>
            <person name="Cho E.-S."/>
            <person name="Hwang C.Y."/>
            <person name="Yoon D.J."/>
        </authorList>
    </citation>
    <scope>NUCLEOTIDE SEQUENCE [LARGE SCALE GENOMIC DNA]</scope>
    <source>
        <strain evidence="4 5">KIGAM252</strain>
    </source>
</reference>